<dbReference type="InterPro" id="IPR050490">
    <property type="entry name" value="Bact_solute-bd_prot1"/>
</dbReference>
<sequence length="428" mass="45829">MNRPLTRRGLLKGSVLFVAGAAVSACSTADPLAKTGSAPAAGAPKITLTHWYHEYGEEGTQQAAMKYAADFTKANPDIAVKVSWIPGDYGTKWTAAVLTQDGPDVYEVNDVSPNMVKAGQVTPLEEVFGAEKADYNAKVLEPYTWGGQVYAVPMIVDPMLVFYRKSLFQKAGVTVPTSFAEFAAAAGKLTQGKQKGLFVGNDGVGSLGQMVPWSNGNLLIDDRKITYADAKVVEALTAVKDLYDSKATLQGYSTDWWDPGALITGAAAMQWVGLWTVPGLTEELGDDFDAFALPPFGPGGQAVVNMGGWVQVINGKSRNLEAAKKYVRWLWVENTAAQTDWSLGYGFHIPPRNSAASQATKLQSGPAKTVMDAVAAHGIKQPALWTTEVRQPYTDAVTAIVKKGADPKKTLAEAAKRSQDILDKVPVL</sequence>
<proteinExistence type="predicted"/>
<evidence type="ECO:0000313" key="2">
    <source>
        <dbReference type="EMBL" id="SEG99911.1"/>
    </source>
</evidence>
<keyword evidence="3" id="KW-1185">Reference proteome</keyword>
<reference evidence="2 3" key="1">
    <citation type="submission" date="2016-10" db="EMBL/GenBank/DDBJ databases">
        <authorList>
            <person name="de Groot N.N."/>
        </authorList>
    </citation>
    <scope>NUCLEOTIDE SEQUENCE [LARGE SCALE GENOMIC DNA]</scope>
    <source>
        <strain evidence="2 3">CGMCC 4.7037</strain>
    </source>
</reference>
<keyword evidence="2" id="KW-0762">Sugar transport</keyword>
<feature type="signal peptide" evidence="1">
    <location>
        <begin position="1"/>
        <end position="29"/>
    </location>
</feature>
<protein>
    <submittedName>
        <fullName evidence="2">Multiple sugar transport system substrate-binding protein</fullName>
    </submittedName>
</protein>
<dbReference type="InterPro" id="IPR006311">
    <property type="entry name" value="TAT_signal"/>
</dbReference>
<accession>A0A1H6ES41</accession>
<dbReference type="PROSITE" id="PS51257">
    <property type="entry name" value="PROKAR_LIPOPROTEIN"/>
    <property type="match status" value="1"/>
</dbReference>
<dbReference type="InterPro" id="IPR006059">
    <property type="entry name" value="SBP"/>
</dbReference>
<evidence type="ECO:0000313" key="3">
    <source>
        <dbReference type="Proteomes" id="UP000236732"/>
    </source>
</evidence>
<keyword evidence="2" id="KW-0813">Transport</keyword>
<dbReference type="PANTHER" id="PTHR43649:SF12">
    <property type="entry name" value="DIACETYLCHITOBIOSE BINDING PROTEIN DASA"/>
    <property type="match status" value="1"/>
</dbReference>
<organism evidence="2 3">
    <name type="scientific">Nonomuraea solani</name>
    <dbReference type="NCBI Taxonomy" id="1144553"/>
    <lineage>
        <taxon>Bacteria</taxon>
        <taxon>Bacillati</taxon>
        <taxon>Actinomycetota</taxon>
        <taxon>Actinomycetes</taxon>
        <taxon>Streptosporangiales</taxon>
        <taxon>Streptosporangiaceae</taxon>
        <taxon>Nonomuraea</taxon>
    </lineage>
</organism>
<dbReference type="Pfam" id="PF13416">
    <property type="entry name" value="SBP_bac_8"/>
    <property type="match status" value="1"/>
</dbReference>
<dbReference type="PANTHER" id="PTHR43649">
    <property type="entry name" value="ARABINOSE-BINDING PROTEIN-RELATED"/>
    <property type="match status" value="1"/>
</dbReference>
<dbReference type="OrthoDB" id="9780991at2"/>
<dbReference type="Gene3D" id="3.40.190.10">
    <property type="entry name" value="Periplasmic binding protein-like II"/>
    <property type="match status" value="1"/>
</dbReference>
<dbReference type="PROSITE" id="PS51318">
    <property type="entry name" value="TAT"/>
    <property type="match status" value="1"/>
</dbReference>
<dbReference type="EMBL" id="FNVT01000014">
    <property type="protein sequence ID" value="SEG99911.1"/>
    <property type="molecule type" value="Genomic_DNA"/>
</dbReference>
<dbReference type="Proteomes" id="UP000236732">
    <property type="component" value="Unassembled WGS sequence"/>
</dbReference>
<keyword evidence="1" id="KW-0732">Signal</keyword>
<evidence type="ECO:0000256" key="1">
    <source>
        <dbReference type="SAM" id="SignalP"/>
    </source>
</evidence>
<dbReference type="AlphaFoldDB" id="A0A1H6ES41"/>
<dbReference type="RefSeq" id="WP_103961079.1">
    <property type="nucleotide sequence ID" value="NZ_FNVT01000014.1"/>
</dbReference>
<name>A0A1H6ES41_9ACTN</name>
<dbReference type="SUPFAM" id="SSF53850">
    <property type="entry name" value="Periplasmic binding protein-like II"/>
    <property type="match status" value="1"/>
</dbReference>
<gene>
    <name evidence="2" type="ORF">SAMN05444920_114187</name>
</gene>
<feature type="chain" id="PRO_5038587744" evidence="1">
    <location>
        <begin position="30"/>
        <end position="428"/>
    </location>
</feature>